<dbReference type="InParanoid" id="A0A165HXU5"/>
<gene>
    <name evidence="2" type="ORF">EXIGLDRAFT_836313</name>
</gene>
<dbReference type="GO" id="GO:0016787">
    <property type="term" value="F:hydrolase activity"/>
    <property type="evidence" value="ECO:0007669"/>
    <property type="project" value="UniProtKB-KW"/>
</dbReference>
<dbReference type="Proteomes" id="UP000077266">
    <property type="component" value="Unassembled WGS sequence"/>
</dbReference>
<evidence type="ECO:0000313" key="3">
    <source>
        <dbReference type="Proteomes" id="UP000077266"/>
    </source>
</evidence>
<dbReference type="EMBL" id="KV426005">
    <property type="protein sequence ID" value="KZV92612.1"/>
    <property type="molecule type" value="Genomic_DNA"/>
</dbReference>
<proteinExistence type="predicted"/>
<sequence>MSATKLQWFYTDSGHPGVDNYDTVILIHGMNWHEESFHPMYPFAAPAGLRFVSFNRRGYPGTTPYSAEEQALLTSSDTASHLLFHRQQGLAVARIVLEILADPKLALPESGKVGVLGWSTGNWFVLALMSALDHPELLPAERDTLSKRITHAILGEPPSAHMGAHPPANGYNPAAEPVPDLLEIARWASGYFDHPDLASRDSSRLEFRKYLSDPSPAVDRLTAEEIARMSLNAGPIDGPFLLPEWREANELATREALRKVKDGLWPRVKDISIIWGDKTFWLIPPGLWALEDYAKELGGPPLDIKLLKGGNHFMILDHAKETTAFVKEFISA</sequence>
<dbReference type="Pfam" id="PF12697">
    <property type="entry name" value="Abhydrolase_6"/>
    <property type="match status" value="1"/>
</dbReference>
<evidence type="ECO:0000313" key="2">
    <source>
        <dbReference type="EMBL" id="KZV92612.1"/>
    </source>
</evidence>
<dbReference type="InterPro" id="IPR029058">
    <property type="entry name" value="AB_hydrolase_fold"/>
</dbReference>
<dbReference type="OrthoDB" id="3251587at2759"/>
<protein>
    <submittedName>
        <fullName evidence="2">Alpha/beta-hydrolase</fullName>
    </submittedName>
</protein>
<dbReference type="AlphaFoldDB" id="A0A165HXU5"/>
<dbReference type="SUPFAM" id="SSF53474">
    <property type="entry name" value="alpha/beta-Hydrolases"/>
    <property type="match status" value="1"/>
</dbReference>
<evidence type="ECO:0000259" key="1">
    <source>
        <dbReference type="Pfam" id="PF12697"/>
    </source>
</evidence>
<reference evidence="2 3" key="1">
    <citation type="journal article" date="2016" name="Mol. Biol. Evol.">
        <title>Comparative Genomics of Early-Diverging Mushroom-Forming Fungi Provides Insights into the Origins of Lignocellulose Decay Capabilities.</title>
        <authorList>
            <person name="Nagy L.G."/>
            <person name="Riley R."/>
            <person name="Tritt A."/>
            <person name="Adam C."/>
            <person name="Daum C."/>
            <person name="Floudas D."/>
            <person name="Sun H."/>
            <person name="Yadav J.S."/>
            <person name="Pangilinan J."/>
            <person name="Larsson K.H."/>
            <person name="Matsuura K."/>
            <person name="Barry K."/>
            <person name="Labutti K."/>
            <person name="Kuo R."/>
            <person name="Ohm R.A."/>
            <person name="Bhattacharya S.S."/>
            <person name="Shirouzu T."/>
            <person name="Yoshinaga Y."/>
            <person name="Martin F.M."/>
            <person name="Grigoriev I.V."/>
            <person name="Hibbett D.S."/>
        </authorList>
    </citation>
    <scope>NUCLEOTIDE SEQUENCE [LARGE SCALE GENOMIC DNA]</scope>
    <source>
        <strain evidence="2 3">HHB12029</strain>
    </source>
</reference>
<feature type="domain" description="AB hydrolase-1" evidence="1">
    <location>
        <begin position="24"/>
        <end position="322"/>
    </location>
</feature>
<name>A0A165HXU5_EXIGL</name>
<dbReference type="InterPro" id="IPR000073">
    <property type="entry name" value="AB_hydrolase_1"/>
</dbReference>
<keyword evidence="2" id="KW-0378">Hydrolase</keyword>
<dbReference type="Gene3D" id="3.40.50.1820">
    <property type="entry name" value="alpha/beta hydrolase"/>
    <property type="match status" value="1"/>
</dbReference>
<accession>A0A165HXU5</accession>
<keyword evidence="3" id="KW-1185">Reference proteome</keyword>
<organism evidence="2 3">
    <name type="scientific">Exidia glandulosa HHB12029</name>
    <dbReference type="NCBI Taxonomy" id="1314781"/>
    <lineage>
        <taxon>Eukaryota</taxon>
        <taxon>Fungi</taxon>
        <taxon>Dikarya</taxon>
        <taxon>Basidiomycota</taxon>
        <taxon>Agaricomycotina</taxon>
        <taxon>Agaricomycetes</taxon>
        <taxon>Auriculariales</taxon>
        <taxon>Exidiaceae</taxon>
        <taxon>Exidia</taxon>
    </lineage>
</organism>